<dbReference type="PANTHER" id="PTHR44942">
    <property type="entry name" value="METHYLTRANSF_11 DOMAIN-CONTAINING PROTEIN"/>
    <property type="match status" value="1"/>
</dbReference>
<dbReference type="Pfam" id="PF08241">
    <property type="entry name" value="Methyltransf_11"/>
    <property type="match status" value="1"/>
</dbReference>
<gene>
    <name evidence="5" type="ORF">P0Y53_10020</name>
</gene>
<dbReference type="PANTHER" id="PTHR44942:SF4">
    <property type="entry name" value="METHYLTRANSFERASE TYPE 11 DOMAIN-CONTAINING PROTEIN"/>
    <property type="match status" value="1"/>
</dbReference>
<dbReference type="Gene3D" id="3.40.50.150">
    <property type="entry name" value="Vaccinia Virus protein VP39"/>
    <property type="match status" value="1"/>
</dbReference>
<sequence length="255" mass="29189">MTTVPKNSPASRFSNRAENYARFRPGYTDELFQFIEETVGLSAESRIVDIGSGTGLFAEPLLKRGFKVVCIEPNKDMRRVGEERLKKYPSFTSINSTAEDTGLSPHGVDLITIAQTFHWLDTTATRQECERILQSEGQVLLAWNRQRNQTVFEKKYTALRNRYRIGDEGPVQIDPVEIKRFFTPLEPQVKLFSNEQLLDFEGLKGQLLSKSYIPLPGHDSYDDMISELIQLFVADNVNGLVRIEYETLLYWGRIA</sequence>
<protein>
    <submittedName>
        <fullName evidence="5">Class I SAM-dependent methyltransferase</fullName>
    </submittedName>
</protein>
<evidence type="ECO:0000256" key="3">
    <source>
        <dbReference type="ARBA" id="ARBA00022679"/>
    </source>
</evidence>
<reference evidence="5" key="1">
    <citation type="submission" date="2023-03" db="EMBL/GenBank/DDBJ databases">
        <title>Andean soil-derived lignocellulolytic bacterial consortium as a source of novel taxa and putative plastic-active enzymes.</title>
        <authorList>
            <person name="Diaz-Garcia L."/>
            <person name="Chuvochina M."/>
            <person name="Feuerriegel G."/>
            <person name="Bunk B."/>
            <person name="Sproer C."/>
            <person name="Streit W.R."/>
            <person name="Rodriguez L.M."/>
            <person name="Overmann J."/>
            <person name="Jimenez D.J."/>
        </authorList>
    </citation>
    <scope>NUCLEOTIDE SEQUENCE</scope>
    <source>
        <strain evidence="5">MAG 7</strain>
    </source>
</reference>
<dbReference type="GO" id="GO:0032259">
    <property type="term" value="P:methylation"/>
    <property type="evidence" value="ECO:0007669"/>
    <property type="project" value="UniProtKB-KW"/>
</dbReference>
<name>A0AAJ5WWG7_9BACT</name>
<dbReference type="InterPro" id="IPR029063">
    <property type="entry name" value="SAM-dependent_MTases_sf"/>
</dbReference>
<dbReference type="InterPro" id="IPR013216">
    <property type="entry name" value="Methyltransf_11"/>
</dbReference>
<dbReference type="SUPFAM" id="SSF53335">
    <property type="entry name" value="S-adenosyl-L-methionine-dependent methyltransferases"/>
    <property type="match status" value="1"/>
</dbReference>
<comment type="similarity">
    <text evidence="1">Belongs to the methyltransferase superfamily.</text>
</comment>
<dbReference type="AlphaFoldDB" id="A0AAJ5WWG7"/>
<evidence type="ECO:0000256" key="2">
    <source>
        <dbReference type="ARBA" id="ARBA00022603"/>
    </source>
</evidence>
<dbReference type="GO" id="GO:0008757">
    <property type="term" value="F:S-adenosylmethionine-dependent methyltransferase activity"/>
    <property type="evidence" value="ECO:0007669"/>
    <property type="project" value="InterPro"/>
</dbReference>
<organism evidence="5 6">
    <name type="scientific">Candidatus Pseudobacter hemicellulosilyticus</name>
    <dbReference type="NCBI Taxonomy" id="3121375"/>
    <lineage>
        <taxon>Bacteria</taxon>
        <taxon>Pseudomonadati</taxon>
        <taxon>Bacteroidota</taxon>
        <taxon>Chitinophagia</taxon>
        <taxon>Chitinophagales</taxon>
        <taxon>Chitinophagaceae</taxon>
        <taxon>Pseudobacter</taxon>
    </lineage>
</organism>
<dbReference type="InterPro" id="IPR051052">
    <property type="entry name" value="Diverse_substrate_MTase"/>
</dbReference>
<accession>A0AAJ5WWG7</accession>
<keyword evidence="3" id="KW-0808">Transferase</keyword>
<evidence type="ECO:0000313" key="6">
    <source>
        <dbReference type="Proteomes" id="UP001220610"/>
    </source>
</evidence>
<dbReference type="EMBL" id="CP119311">
    <property type="protein sequence ID" value="WEK37838.1"/>
    <property type="molecule type" value="Genomic_DNA"/>
</dbReference>
<evidence type="ECO:0000256" key="1">
    <source>
        <dbReference type="ARBA" id="ARBA00008361"/>
    </source>
</evidence>
<dbReference type="Proteomes" id="UP001220610">
    <property type="component" value="Chromosome"/>
</dbReference>
<proteinExistence type="inferred from homology"/>
<evidence type="ECO:0000259" key="4">
    <source>
        <dbReference type="Pfam" id="PF08241"/>
    </source>
</evidence>
<evidence type="ECO:0000313" key="5">
    <source>
        <dbReference type="EMBL" id="WEK37838.1"/>
    </source>
</evidence>
<feature type="domain" description="Methyltransferase type 11" evidence="4">
    <location>
        <begin position="48"/>
        <end position="140"/>
    </location>
</feature>
<dbReference type="CDD" id="cd02440">
    <property type="entry name" value="AdoMet_MTases"/>
    <property type="match status" value="1"/>
</dbReference>
<keyword evidence="2 5" id="KW-0489">Methyltransferase</keyword>